<gene>
    <name evidence="1" type="ORF">SM611_29060</name>
</gene>
<evidence type="ECO:0000313" key="2">
    <source>
        <dbReference type="Proteomes" id="UP001569963"/>
    </source>
</evidence>
<organism evidence="1 2">
    <name type="scientific">Actinomadura monticuli</name>
    <dbReference type="NCBI Taxonomy" id="3097367"/>
    <lineage>
        <taxon>Bacteria</taxon>
        <taxon>Bacillati</taxon>
        <taxon>Actinomycetota</taxon>
        <taxon>Actinomycetes</taxon>
        <taxon>Streptosporangiales</taxon>
        <taxon>Thermomonosporaceae</taxon>
        <taxon>Actinomadura</taxon>
    </lineage>
</organism>
<sequence length="129" mass="13126">MRRAPGPGGAAAGGKVLTALAVGSHLPARLLAGLPVTATTRAALGAELSRGWLALHAAARHSAPARAELTAWMLDDEVVDAYAASVAPLVGRAHCLLDLLGGEPGCVRELHGLVDETVAHLPRPRLAVA</sequence>
<comment type="caution">
    <text evidence="1">The sequence shown here is derived from an EMBL/GenBank/DDBJ whole genome shotgun (WGS) entry which is preliminary data.</text>
</comment>
<keyword evidence="2" id="KW-1185">Reference proteome</keyword>
<evidence type="ECO:0000313" key="1">
    <source>
        <dbReference type="EMBL" id="MFA1543001.1"/>
    </source>
</evidence>
<protein>
    <submittedName>
        <fullName evidence="1">Uncharacterized protein</fullName>
    </submittedName>
</protein>
<dbReference type="EMBL" id="JAXCEI010000015">
    <property type="protein sequence ID" value="MFA1543001.1"/>
    <property type="molecule type" value="Genomic_DNA"/>
</dbReference>
<accession>A0ABV4QK19</accession>
<dbReference type="Proteomes" id="UP001569963">
    <property type="component" value="Unassembled WGS sequence"/>
</dbReference>
<proteinExistence type="predicted"/>
<dbReference type="RefSeq" id="WP_371953500.1">
    <property type="nucleotide sequence ID" value="NZ_JAXCEI010000015.1"/>
</dbReference>
<name>A0ABV4QK19_9ACTN</name>
<reference evidence="1 2" key="1">
    <citation type="submission" date="2023-11" db="EMBL/GenBank/DDBJ databases">
        <title>Actinomadura monticuli sp. nov., isolated from volcanic ash.</title>
        <authorList>
            <person name="Lee S.D."/>
            <person name="Yang H."/>
            <person name="Kim I.S."/>
        </authorList>
    </citation>
    <scope>NUCLEOTIDE SEQUENCE [LARGE SCALE GENOMIC DNA]</scope>
    <source>
        <strain evidence="1 2">DLS-62</strain>
    </source>
</reference>